<protein>
    <submittedName>
        <fullName evidence="1">Peptide ABC transporter substrate-binding protein</fullName>
    </submittedName>
</protein>
<proteinExistence type="predicted"/>
<name>A0AC61MXM8_9FIRM</name>
<gene>
    <name evidence="1" type="ORF">JYE49_03245</name>
</gene>
<organism evidence="1 2">
    <name type="scientific">Aristaeella hokkaidonensis</name>
    <dbReference type="NCBI Taxonomy" id="3046382"/>
    <lineage>
        <taxon>Bacteria</taxon>
        <taxon>Bacillati</taxon>
        <taxon>Bacillota</taxon>
        <taxon>Clostridia</taxon>
        <taxon>Eubacteriales</taxon>
        <taxon>Aristaeellaceae</taxon>
        <taxon>Aristaeella</taxon>
    </lineage>
</organism>
<keyword evidence="2" id="KW-1185">Reference proteome</keyword>
<dbReference type="Proteomes" id="UP000682782">
    <property type="component" value="Chromosome"/>
</dbReference>
<reference evidence="1" key="1">
    <citation type="submission" date="2021-01" db="EMBL/GenBank/DDBJ databases">
        <title>Complete genome sequence of Clostridiales bacterium R-7.</title>
        <authorList>
            <person name="Mahoney-Kurpe S.C."/>
            <person name="Palevich N."/>
            <person name="Koike S."/>
            <person name="Moon C.D."/>
            <person name="Attwood G.T."/>
        </authorList>
    </citation>
    <scope>NUCLEOTIDE SEQUENCE</scope>
    <source>
        <strain evidence="1">R-7</strain>
    </source>
</reference>
<accession>A0AC61MXM8</accession>
<dbReference type="EMBL" id="CP068393">
    <property type="protein sequence ID" value="QUC67734.1"/>
    <property type="molecule type" value="Genomic_DNA"/>
</dbReference>
<evidence type="ECO:0000313" key="1">
    <source>
        <dbReference type="EMBL" id="QUC67734.1"/>
    </source>
</evidence>
<sequence length="549" mass="60080">MKKLTAILFSIMMLLACVVTASADDASYLGVMLGTNVMSLDTNLATDGDSFEVIADCIDGLMQMDKDGAAVPALAESYDVSDDGLTYTFHLRDAKWNNGTPVTANDFVFAWRRIAKEAGEYAYMLDEIGNIKGAAEIISGSEADLTTLAVSAPDDKTFVVELNVPVSFFPSLMYFPTFYPINEEFYNSLADGTYGTSPETFLSNGAFVLESYTPGTANLSVKKNPDYWDADRVKLAGINYQVVGSSDNALTAFRNKTLDVVMVSGNQVDAAKKDATLAENLKVTGAGYMWYLSFSQTEKNAEGGMLANANLRLAISNAIDRENLVDNYVMDGSLATYTAVPPQFAASSTTGEDFSANQDAFIDYVGYNPEKAAEYLEAAKAELGKDSFSFTMIYGNNEGDEVQKVAQAIKEDVEDALPGVEINLQSMTKAERLDKMQNDNYDIALTRWGPDYADPMTYLGMWVTNNSNNYGFWSNAEFDQLIADCTTGAYISDYDARWEAMFKAERIVMQEAVIAPLYTKANANLITAGVEGIDFHPVALNRVYKDTTK</sequence>
<evidence type="ECO:0000313" key="2">
    <source>
        <dbReference type="Proteomes" id="UP000682782"/>
    </source>
</evidence>